<feature type="region of interest" description="Disordered" evidence="1">
    <location>
        <begin position="280"/>
        <end position="364"/>
    </location>
</feature>
<dbReference type="PRINTS" id="PR01217">
    <property type="entry name" value="PRICHEXTENSN"/>
</dbReference>
<accession>A0A9W8Y8A1</accession>
<dbReference type="GO" id="GO:0005635">
    <property type="term" value="C:nuclear envelope"/>
    <property type="evidence" value="ECO:0007669"/>
    <property type="project" value="TreeGrafter"/>
</dbReference>
<feature type="region of interest" description="Disordered" evidence="1">
    <location>
        <begin position="504"/>
        <end position="551"/>
    </location>
</feature>
<feature type="compositionally biased region" description="Low complexity" evidence="1">
    <location>
        <begin position="22"/>
        <end position="33"/>
    </location>
</feature>
<dbReference type="PANTHER" id="PTHR47372">
    <property type="entry name" value="DAUER UP-REGULATED-RELATED"/>
    <property type="match status" value="1"/>
</dbReference>
<dbReference type="Proteomes" id="UP001140560">
    <property type="component" value="Unassembled WGS sequence"/>
</dbReference>
<dbReference type="GO" id="GO:0005783">
    <property type="term" value="C:endoplasmic reticulum"/>
    <property type="evidence" value="ECO:0007669"/>
    <property type="project" value="TreeGrafter"/>
</dbReference>
<protein>
    <recommendedName>
        <fullName evidence="2">Ubiquitin-like domain-containing protein</fullName>
    </recommendedName>
</protein>
<reference evidence="3" key="1">
    <citation type="submission" date="2022-10" db="EMBL/GenBank/DDBJ databases">
        <title>Tapping the CABI collections for fungal endophytes: first genome assemblies for Collariella, Neodidymelliopsis, Ascochyta clinopodiicola, Didymella pomorum, Didymosphaeria variabile, Neocosmospora piperis and Neocucurbitaria cava.</title>
        <authorList>
            <person name="Hill R."/>
        </authorList>
    </citation>
    <scope>NUCLEOTIDE SEQUENCE</scope>
    <source>
        <strain evidence="3">IMI 356814</strain>
    </source>
</reference>
<evidence type="ECO:0000313" key="3">
    <source>
        <dbReference type="EMBL" id="KAJ4370786.1"/>
    </source>
</evidence>
<dbReference type="Pfam" id="PF22893">
    <property type="entry name" value="ULD_2"/>
    <property type="match status" value="1"/>
</dbReference>
<feature type="region of interest" description="Disordered" evidence="1">
    <location>
        <begin position="1"/>
        <end position="266"/>
    </location>
</feature>
<feature type="region of interest" description="Disordered" evidence="1">
    <location>
        <begin position="414"/>
        <end position="439"/>
    </location>
</feature>
<feature type="domain" description="Ubiquitin-like" evidence="2">
    <location>
        <begin position="554"/>
        <end position="579"/>
    </location>
</feature>
<evidence type="ECO:0000256" key="1">
    <source>
        <dbReference type="SAM" id="MobiDB-lite"/>
    </source>
</evidence>
<proteinExistence type="predicted"/>
<feature type="compositionally biased region" description="Low complexity" evidence="1">
    <location>
        <begin position="336"/>
        <end position="349"/>
    </location>
</feature>
<feature type="compositionally biased region" description="Acidic residues" evidence="1">
    <location>
        <begin position="34"/>
        <end position="57"/>
    </location>
</feature>
<dbReference type="PANTHER" id="PTHR47372:SF11">
    <property type="entry name" value="RE19971P"/>
    <property type="match status" value="1"/>
</dbReference>
<dbReference type="EMBL" id="JAPEUY010000008">
    <property type="protein sequence ID" value="KAJ4370786.1"/>
    <property type="molecule type" value="Genomic_DNA"/>
</dbReference>
<feature type="compositionally biased region" description="Basic residues" evidence="1">
    <location>
        <begin position="86"/>
        <end position="96"/>
    </location>
</feature>
<keyword evidence="4" id="KW-1185">Reference proteome</keyword>
<evidence type="ECO:0000259" key="2">
    <source>
        <dbReference type="Pfam" id="PF22893"/>
    </source>
</evidence>
<gene>
    <name evidence="3" type="ORF">N0V83_005308</name>
</gene>
<dbReference type="GO" id="GO:0005886">
    <property type="term" value="C:plasma membrane"/>
    <property type="evidence" value="ECO:0007669"/>
    <property type="project" value="TreeGrafter"/>
</dbReference>
<sequence length="780" mass="86324">MPKGITVNHNTGEYYTDEEDSSGVQVSSGSQGDYTDESEEEDDAEDDEWDSCGDYIDEIQPSDSASRPQVKRHVVPAPAAPAPRAPRPKVSHRASSRHAVPVSDPPSRQRSHSRTTLDPEHRPRRRRRQSVHADSLEDQDDYPYAPSARTPAPPGHPSQGWGHIPQAPAPNAYAPSLMSDPRFHGYPGGAQSPAGQLVPFGHDPYYAPQQNPFAPNGQNPFTGPPPPGRDPNGYFPEYQDPRQGRRGHRNSMPPPPQGEMMPFSPMGYYPPYGAPYGMPGMPMYPPYGHPQHPSPPPQHPPSKRPTPKPQHHEEEPQAAPPPPPPPPPPSHTPGAMQMQMQPLQHMQMPMMPPPPPPPDPKEDGMLTKLEKLLLNKAEDDEKAAEAARKAAEEAKFARLENLLISQQEARIEKDKAKKQAAEDAAKAAADAKKKGDEDKLAKLEKLILAQKDEQLKREAAADAARAAEKAAADAEAAKVAADKKAAAESAKLLLDAAQKAREEAEKKAAADAEETKKAHEKALAEAKAAAEELEKGKKAAEEEAAKLKPSDAPKAPIKFKDAVGRKFSFPWHLCKTWKVCNIPKLFFDSNANMTIRAWKNSSNKPSSTLMLLAPTSTKAIMTSLVPTVRSSCHKYGKPWYSLTGPSPCTCGPCLSLHQRRSHRETSLSHLRHQTQQHSWPRICPWARARAPKGTRVESVSPVTTLMLSKCLLCLPAPRPSRRWHASSPPLPWCLWWWHASSSTTACSRRRGRWWWWWLWRIVITQEVGPESVLQVGCWRQ</sequence>
<feature type="compositionally biased region" description="Pro residues" evidence="1">
    <location>
        <begin position="282"/>
        <end position="300"/>
    </location>
</feature>
<comment type="caution">
    <text evidence="3">The sequence shown here is derived from an EMBL/GenBank/DDBJ whole genome shotgun (WGS) entry which is preliminary data.</text>
</comment>
<name>A0A9W8Y8A1_9PLEO</name>
<dbReference type="AlphaFoldDB" id="A0A9W8Y8A1"/>
<dbReference type="OrthoDB" id="3045089at2759"/>
<dbReference type="InterPro" id="IPR054464">
    <property type="entry name" value="ULD_fung"/>
</dbReference>
<organism evidence="3 4">
    <name type="scientific">Neocucurbitaria cava</name>
    <dbReference type="NCBI Taxonomy" id="798079"/>
    <lineage>
        <taxon>Eukaryota</taxon>
        <taxon>Fungi</taxon>
        <taxon>Dikarya</taxon>
        <taxon>Ascomycota</taxon>
        <taxon>Pezizomycotina</taxon>
        <taxon>Dothideomycetes</taxon>
        <taxon>Pleosporomycetidae</taxon>
        <taxon>Pleosporales</taxon>
        <taxon>Pleosporineae</taxon>
        <taxon>Cucurbitariaceae</taxon>
        <taxon>Neocucurbitaria</taxon>
    </lineage>
</organism>
<feature type="compositionally biased region" description="Pro residues" evidence="1">
    <location>
        <begin position="318"/>
        <end position="331"/>
    </location>
</feature>
<evidence type="ECO:0000313" key="4">
    <source>
        <dbReference type="Proteomes" id="UP001140560"/>
    </source>
</evidence>